<name>D4H3S1_DENA2</name>
<dbReference type="OrthoDB" id="9802516at2"/>
<accession>D4H3S1</accession>
<evidence type="ECO:0000256" key="1">
    <source>
        <dbReference type="ARBA" id="ARBA00006738"/>
    </source>
</evidence>
<reference evidence="3 4" key="1">
    <citation type="journal article" date="2010" name="Stand. Genomic Sci.">
        <title>Complete genome sequence of Denitrovibrio acetiphilus type strain (N2460).</title>
        <authorList>
            <person name="Kiss H."/>
            <person name="Lang E."/>
            <person name="Lapidus A."/>
            <person name="Copeland A."/>
            <person name="Nolan M."/>
            <person name="Glavina Del Rio T."/>
            <person name="Chen F."/>
            <person name="Lucas S."/>
            <person name="Tice H."/>
            <person name="Cheng J.F."/>
            <person name="Han C."/>
            <person name="Goodwin L."/>
            <person name="Pitluck S."/>
            <person name="Liolios K."/>
            <person name="Pati A."/>
            <person name="Ivanova N."/>
            <person name="Mavromatis K."/>
            <person name="Chen A."/>
            <person name="Palaniappan K."/>
            <person name="Land M."/>
            <person name="Hauser L."/>
            <person name="Chang Y.J."/>
            <person name="Jeffries C.D."/>
            <person name="Detter J.C."/>
            <person name="Brettin T."/>
            <person name="Spring S."/>
            <person name="Rohde M."/>
            <person name="Goker M."/>
            <person name="Woyke T."/>
            <person name="Bristow J."/>
            <person name="Eisen J.A."/>
            <person name="Markowitz V."/>
            <person name="Hugenholtz P."/>
            <person name="Kyrpides N.C."/>
            <person name="Klenk H.P."/>
        </authorList>
    </citation>
    <scope>NUCLEOTIDE SEQUENCE [LARGE SCALE GENOMIC DNA]</scope>
    <source>
        <strain evidence="4">DSM 12809 / NBRC 114555 / N2460</strain>
    </source>
</reference>
<sequence length="111" mass="12503">MRLLFGKKGEKKAACFLEKQGYAIVEMNYRCKFGEIDIIAEKNGVLIFVEVKTRSTDKFGLGYESVTLSKQQKLFKTAQHYMVENGEMPAQFDVISIDGDTLTHIPNAFSG</sequence>
<dbReference type="InterPro" id="IPR003509">
    <property type="entry name" value="UPF0102_YraN-like"/>
</dbReference>
<dbReference type="STRING" id="522772.Dacet_2411"/>
<dbReference type="EMBL" id="CP001968">
    <property type="protein sequence ID" value="ADD69173.1"/>
    <property type="molecule type" value="Genomic_DNA"/>
</dbReference>
<dbReference type="NCBIfam" id="TIGR00252">
    <property type="entry name" value="YraN family protein"/>
    <property type="match status" value="1"/>
</dbReference>
<dbReference type="FunCoup" id="D4H3S1">
    <property type="interactions" value="254"/>
</dbReference>
<dbReference type="PaxDb" id="522772-Dacet_2411"/>
<dbReference type="PANTHER" id="PTHR34039">
    <property type="entry name" value="UPF0102 PROTEIN YRAN"/>
    <property type="match status" value="1"/>
</dbReference>
<dbReference type="HOGENOM" id="CLU_115353_1_1_0"/>
<dbReference type="HAMAP" id="MF_00048">
    <property type="entry name" value="UPF0102"/>
    <property type="match status" value="1"/>
</dbReference>
<dbReference type="InterPro" id="IPR011335">
    <property type="entry name" value="Restrct_endonuc-II-like"/>
</dbReference>
<dbReference type="GO" id="GO:0003676">
    <property type="term" value="F:nucleic acid binding"/>
    <property type="evidence" value="ECO:0007669"/>
    <property type="project" value="InterPro"/>
</dbReference>
<dbReference type="CDD" id="cd20736">
    <property type="entry name" value="PoNe_Nuclease"/>
    <property type="match status" value="1"/>
</dbReference>
<dbReference type="KEGG" id="dap:Dacet_2411"/>
<dbReference type="InterPro" id="IPR011856">
    <property type="entry name" value="tRNA_endonuc-like_dom_sf"/>
</dbReference>
<dbReference type="NCBIfam" id="NF009150">
    <property type="entry name" value="PRK12497.1-3"/>
    <property type="match status" value="1"/>
</dbReference>
<keyword evidence="4" id="KW-1185">Reference proteome</keyword>
<dbReference type="SUPFAM" id="SSF52980">
    <property type="entry name" value="Restriction endonuclease-like"/>
    <property type="match status" value="1"/>
</dbReference>
<evidence type="ECO:0000313" key="3">
    <source>
        <dbReference type="EMBL" id="ADD69173.1"/>
    </source>
</evidence>
<dbReference type="Proteomes" id="UP000002012">
    <property type="component" value="Chromosome"/>
</dbReference>
<dbReference type="RefSeq" id="WP_013011674.1">
    <property type="nucleotide sequence ID" value="NC_013943.1"/>
</dbReference>
<evidence type="ECO:0000313" key="4">
    <source>
        <dbReference type="Proteomes" id="UP000002012"/>
    </source>
</evidence>
<evidence type="ECO:0000256" key="2">
    <source>
        <dbReference type="HAMAP-Rule" id="MF_00048"/>
    </source>
</evidence>
<dbReference type="Gene3D" id="3.40.1350.10">
    <property type="match status" value="1"/>
</dbReference>
<gene>
    <name evidence="3" type="ordered locus">Dacet_2411</name>
</gene>
<dbReference type="InParanoid" id="D4H3S1"/>
<proteinExistence type="inferred from homology"/>
<organism evidence="3 4">
    <name type="scientific">Denitrovibrio acetiphilus (strain DSM 12809 / NBRC 114555 / N2460)</name>
    <dbReference type="NCBI Taxonomy" id="522772"/>
    <lineage>
        <taxon>Bacteria</taxon>
        <taxon>Pseudomonadati</taxon>
        <taxon>Deferribacterota</taxon>
        <taxon>Deferribacteres</taxon>
        <taxon>Deferribacterales</taxon>
        <taxon>Geovibrionaceae</taxon>
        <taxon>Denitrovibrio</taxon>
    </lineage>
</organism>
<dbReference type="Pfam" id="PF02021">
    <property type="entry name" value="UPF0102"/>
    <property type="match status" value="1"/>
</dbReference>
<comment type="similarity">
    <text evidence="1 2">Belongs to the UPF0102 family.</text>
</comment>
<dbReference type="PANTHER" id="PTHR34039:SF1">
    <property type="entry name" value="UPF0102 PROTEIN YRAN"/>
    <property type="match status" value="1"/>
</dbReference>
<protein>
    <recommendedName>
        <fullName evidence="2">UPF0102 protein Dacet_2411</fullName>
    </recommendedName>
</protein>
<dbReference type="AlphaFoldDB" id="D4H3S1"/>
<dbReference type="eggNOG" id="COG0792">
    <property type="taxonomic scope" value="Bacteria"/>
</dbReference>